<feature type="compositionally biased region" description="Basic and acidic residues" evidence="1">
    <location>
        <begin position="40"/>
        <end position="58"/>
    </location>
</feature>
<feature type="compositionally biased region" description="Low complexity" evidence="1">
    <location>
        <begin position="482"/>
        <end position="505"/>
    </location>
</feature>
<feature type="region of interest" description="Disordered" evidence="1">
    <location>
        <begin position="342"/>
        <end position="545"/>
    </location>
</feature>
<sequence>TASGSASPVADARSPAAEEKGEAKDDGEKSSPATAADDASEAKALKKRLKEKEREEKLKHKHHHKAKEPKKEVVEVVPKKTKAKAEPTAQPPADPVPTEVAPAEGTPLKVEKEVAAELAPEAAAKEKKHKHKKKLKLQEEAAALRKAARTSDDSTSQLPPGAEEELVKRKKKKKKLKDSKLQEKGLIQQMMEVAQSRAALQAAKAAKQLALQQLPTVAKQEVVVGSTEELRAAPGAPEKTLQAEEKLLKPEDKSWQGTEAELASKEKGAEEVPPAKPELQVELPELSKWEREDLEEEGQLSPVRKPPVEEAKESKPTLSSEVIMRAENVLLHKPLKTAIVAASSIRSTGEKKVKSAPPVEASASAPPRSTEPLHATAESSPRGEERGVEPPREDKPSQVVELPPAREKTERSAVAELRGRKESTQDESRFEPDYDELIEEDDSAQRSKRKSVSTPVESEAVVPVKKPKVDVEQESANPMAPSASATEEAVVAAVAEEKSSSSSSDSSEDEDKQLHKKHKKKHKKHKKHKHKHKKKKKSKKAEKSD</sequence>
<dbReference type="Proteomes" id="UP000001555">
    <property type="component" value="Unassembled WGS sequence"/>
</dbReference>
<dbReference type="PaxDb" id="6945-B7QH70"/>
<dbReference type="HOGENOM" id="CLU_500226_0_0_1"/>
<dbReference type="VEuPathDB" id="VectorBase:ISCW023580"/>
<keyword evidence="4" id="KW-1185">Reference proteome</keyword>
<name>B7QH70_IXOSC</name>
<dbReference type="EMBL" id="ABJB010841760">
    <property type="status" value="NOT_ANNOTATED_CDS"/>
    <property type="molecule type" value="Genomic_DNA"/>
</dbReference>
<protein>
    <submittedName>
        <fullName evidence="2 3">Triadin, putative</fullName>
    </submittedName>
</protein>
<feature type="compositionally biased region" description="Low complexity" evidence="1">
    <location>
        <begin position="455"/>
        <end position="464"/>
    </location>
</feature>
<evidence type="ECO:0000313" key="3">
    <source>
        <dbReference type="EnsemblMetazoa" id="ISCW023580-PA"/>
    </source>
</evidence>
<feature type="compositionally biased region" description="Basic and acidic residues" evidence="1">
    <location>
        <begin position="16"/>
        <end position="29"/>
    </location>
</feature>
<dbReference type="EMBL" id="DS937434">
    <property type="protein sequence ID" value="EEC18192.1"/>
    <property type="molecule type" value="Genomic_DNA"/>
</dbReference>
<dbReference type="EMBL" id="ABJB010785129">
    <property type="status" value="NOT_ANNOTATED_CDS"/>
    <property type="molecule type" value="Genomic_DNA"/>
</dbReference>
<feature type="region of interest" description="Disordered" evidence="1">
    <location>
        <begin position="229"/>
        <end position="321"/>
    </location>
</feature>
<dbReference type="VEuPathDB" id="VectorBase:ISCP_029475"/>
<reference evidence="2 4" key="1">
    <citation type="submission" date="2008-03" db="EMBL/GenBank/DDBJ databases">
        <title>Annotation of Ixodes scapularis.</title>
        <authorList>
            <consortium name="Ixodes scapularis Genome Project Consortium"/>
            <person name="Caler E."/>
            <person name="Hannick L.I."/>
            <person name="Bidwell S."/>
            <person name="Joardar V."/>
            <person name="Thiagarajan M."/>
            <person name="Amedeo P."/>
            <person name="Galinsky K.J."/>
            <person name="Schobel S."/>
            <person name="Inman J."/>
            <person name="Hostetler J."/>
            <person name="Miller J."/>
            <person name="Hammond M."/>
            <person name="Megy K."/>
            <person name="Lawson D."/>
            <person name="Kodira C."/>
            <person name="Sutton G."/>
            <person name="Meyer J."/>
            <person name="Hill C.A."/>
            <person name="Birren B."/>
            <person name="Nene V."/>
            <person name="Collins F."/>
            <person name="Alarcon-Chaidez F."/>
            <person name="Wikel S."/>
            <person name="Strausberg R."/>
        </authorList>
    </citation>
    <scope>NUCLEOTIDE SEQUENCE [LARGE SCALE GENOMIC DNA]</scope>
    <source>
        <strain evidence="4">Wikel</strain>
        <strain evidence="2">Wikel colony</strain>
    </source>
</reference>
<feature type="compositionally biased region" description="Acidic residues" evidence="1">
    <location>
        <begin position="433"/>
        <end position="442"/>
    </location>
</feature>
<evidence type="ECO:0000256" key="1">
    <source>
        <dbReference type="SAM" id="MobiDB-lite"/>
    </source>
</evidence>
<feature type="compositionally biased region" description="Basic residues" evidence="1">
    <location>
        <begin position="59"/>
        <end position="68"/>
    </location>
</feature>
<evidence type="ECO:0000313" key="2">
    <source>
        <dbReference type="EMBL" id="EEC18192.1"/>
    </source>
</evidence>
<dbReference type="EMBL" id="ABJB011062221">
    <property type="status" value="NOT_ANNOTATED_CDS"/>
    <property type="molecule type" value="Genomic_DNA"/>
</dbReference>
<evidence type="ECO:0007829" key="5">
    <source>
        <dbReference type="PeptideAtlas" id="B7QH70"/>
    </source>
</evidence>
<feature type="compositionally biased region" description="Basic and acidic residues" evidence="1">
    <location>
        <begin position="69"/>
        <end position="78"/>
    </location>
</feature>
<feature type="compositionally biased region" description="Basic residues" evidence="1">
    <location>
        <begin position="126"/>
        <end position="135"/>
    </location>
</feature>
<feature type="compositionally biased region" description="Basic residues" evidence="1">
    <location>
        <begin position="168"/>
        <end position="177"/>
    </location>
</feature>
<gene>
    <name evidence="2" type="ORF">IscW_ISCW023580</name>
</gene>
<dbReference type="EMBL" id="ABJB010104226">
    <property type="status" value="NOT_ANNOTATED_CDS"/>
    <property type="molecule type" value="Genomic_DNA"/>
</dbReference>
<feature type="non-terminal residue" evidence="2">
    <location>
        <position position="1"/>
    </location>
</feature>
<keyword evidence="5" id="KW-1267">Proteomics identification</keyword>
<feature type="region of interest" description="Disordered" evidence="1">
    <location>
        <begin position="1"/>
        <end position="183"/>
    </location>
</feature>
<evidence type="ECO:0000313" key="4">
    <source>
        <dbReference type="Proteomes" id="UP000001555"/>
    </source>
</evidence>
<feature type="compositionally biased region" description="Basic and acidic residues" evidence="1">
    <location>
        <begin position="404"/>
        <end position="432"/>
    </location>
</feature>
<proteinExistence type="evidence at protein level"/>
<feature type="compositionally biased region" description="Basic residues" evidence="1">
    <location>
        <begin position="514"/>
        <end position="545"/>
    </location>
</feature>
<reference evidence="3" key="2">
    <citation type="submission" date="2020-05" db="UniProtKB">
        <authorList>
            <consortium name="EnsemblMetazoa"/>
        </authorList>
    </citation>
    <scope>IDENTIFICATION</scope>
    <source>
        <strain evidence="3">wikel</strain>
    </source>
</reference>
<dbReference type="OrthoDB" id="106784at2759"/>
<accession>B7QH70</accession>
<feature type="compositionally biased region" description="Low complexity" evidence="1">
    <location>
        <begin position="355"/>
        <end position="368"/>
    </location>
</feature>
<dbReference type="VEuPathDB" id="VectorBase:ISCI023580"/>
<feature type="compositionally biased region" description="Basic and acidic residues" evidence="1">
    <location>
        <begin position="306"/>
        <end position="315"/>
    </location>
</feature>
<dbReference type="EMBL" id="ABJB010228490">
    <property type="status" value="NOT_ANNOTATED_CDS"/>
    <property type="molecule type" value="Genomic_DNA"/>
</dbReference>
<dbReference type="EMBL" id="ABJB010287473">
    <property type="status" value="NOT_ANNOTATED_CDS"/>
    <property type="molecule type" value="Genomic_DNA"/>
</dbReference>
<feature type="compositionally biased region" description="Basic and acidic residues" evidence="1">
    <location>
        <begin position="241"/>
        <end position="254"/>
    </location>
</feature>
<organism>
    <name type="scientific">Ixodes scapularis</name>
    <name type="common">Black-legged tick</name>
    <name type="synonym">Deer tick</name>
    <dbReference type="NCBI Taxonomy" id="6945"/>
    <lineage>
        <taxon>Eukaryota</taxon>
        <taxon>Metazoa</taxon>
        <taxon>Ecdysozoa</taxon>
        <taxon>Arthropoda</taxon>
        <taxon>Chelicerata</taxon>
        <taxon>Arachnida</taxon>
        <taxon>Acari</taxon>
        <taxon>Parasitiformes</taxon>
        <taxon>Ixodida</taxon>
        <taxon>Ixodoidea</taxon>
        <taxon>Ixodidae</taxon>
        <taxon>Ixodinae</taxon>
        <taxon>Ixodes</taxon>
    </lineage>
</organism>
<dbReference type="AlphaFoldDB" id="B7QH70"/>
<dbReference type="EnsemblMetazoa" id="ISCW023580-RA">
    <property type="protein sequence ID" value="ISCW023580-PA"/>
    <property type="gene ID" value="ISCW023580"/>
</dbReference>
<feature type="compositionally biased region" description="Basic and acidic residues" evidence="1">
    <location>
        <begin position="381"/>
        <end position="396"/>
    </location>
</feature>